<comment type="caution">
    <text evidence="6">The sequence shown here is derived from an EMBL/GenBank/DDBJ whole genome shotgun (WGS) entry which is preliminary data.</text>
</comment>
<dbReference type="Pfam" id="PF13102">
    <property type="entry name" value="Phage_int_SAM_5"/>
    <property type="match status" value="1"/>
</dbReference>
<reference evidence="6 7" key="1">
    <citation type="submission" date="2014-12" db="EMBL/GenBank/DDBJ databases">
        <title>Comparative genomics of the lactic acid bacteria isolated from the honey bee gut.</title>
        <authorList>
            <person name="Ellegaard K.M."/>
            <person name="Tamarit D."/>
            <person name="Javelind E."/>
            <person name="Olofsson T."/>
            <person name="Andersson S.G."/>
            <person name="Vasquez A."/>
        </authorList>
    </citation>
    <scope>NUCLEOTIDE SEQUENCE [LARGE SCALE GENOMIC DNA]</scope>
    <source>
        <strain evidence="6 7">Biut2</strain>
    </source>
</reference>
<dbReference type="RefSeq" id="WP_341853131.1">
    <property type="nucleotide sequence ID" value="NZ_JBHSZS010000027.1"/>
</dbReference>
<protein>
    <submittedName>
        <fullName evidence="6">Integrase</fullName>
    </submittedName>
</protein>
<dbReference type="Pfam" id="PF00589">
    <property type="entry name" value="Phage_integrase"/>
    <property type="match status" value="1"/>
</dbReference>
<dbReference type="GO" id="GO:0006310">
    <property type="term" value="P:DNA recombination"/>
    <property type="evidence" value="ECO:0007669"/>
    <property type="project" value="UniProtKB-KW"/>
</dbReference>
<feature type="domain" description="Tyr recombinase" evidence="4">
    <location>
        <begin position="175"/>
        <end position="350"/>
    </location>
</feature>
<evidence type="ECO:0000313" key="7">
    <source>
        <dbReference type="Proteomes" id="UP000033533"/>
    </source>
</evidence>
<dbReference type="InterPro" id="IPR025269">
    <property type="entry name" value="SAM-like_dom"/>
</dbReference>
<evidence type="ECO:0000259" key="5">
    <source>
        <dbReference type="PROSITE" id="PS51900"/>
    </source>
</evidence>
<dbReference type="Proteomes" id="UP000033533">
    <property type="component" value="Unassembled WGS sequence"/>
</dbReference>
<dbReference type="PANTHER" id="PTHR30349">
    <property type="entry name" value="PHAGE INTEGRASE-RELATED"/>
    <property type="match status" value="1"/>
</dbReference>
<dbReference type="InterPro" id="IPR011010">
    <property type="entry name" value="DNA_brk_join_enz"/>
</dbReference>
<dbReference type="InterPro" id="IPR002104">
    <property type="entry name" value="Integrase_catalytic"/>
</dbReference>
<sequence length="350" mass="40577">MSILKIKKGPQEGKYRVRIQPVDPITGKRVTIPVEYADTRKEAKAIEKAMWNEYKANIHLGEADAVFADSFQRYVNQRANSVSPVTLKNWQDSANAFKKYFGKAKIKNITTALVSRYADDYVSKHKVTVSKSSTIAKRLVHMRNFFNSIKGISENPVPEAPLKVFFRKSEFSISKDWYIFTDDQLRKIRELIQDDLEHSSVMNWGSKLAILIESYTGMRIGELQAIKFSNIVFENNVWNLKINDSWSDYLNDFNGSLKARPRGAYRTLLPLPEHIVLLLKRYQDKQASFIKEHELDNSQDLIFINLHNYKSISGNQPIKQKSMNDMLREICKKLDIHAGDKRSYHMYEIS</sequence>
<dbReference type="PATRIC" id="fig|1218493.3.peg.24"/>
<feature type="domain" description="Core-binding (CB)" evidence="5">
    <location>
        <begin position="65"/>
        <end position="150"/>
    </location>
</feature>
<dbReference type="Gene3D" id="1.10.150.130">
    <property type="match status" value="1"/>
</dbReference>
<evidence type="ECO:0000256" key="3">
    <source>
        <dbReference type="PROSITE-ProRule" id="PRU01248"/>
    </source>
</evidence>
<name>A0A0F4LNU2_9LACO</name>
<dbReference type="InterPro" id="IPR013762">
    <property type="entry name" value="Integrase-like_cat_sf"/>
</dbReference>
<dbReference type="GO" id="GO:0015074">
    <property type="term" value="P:DNA integration"/>
    <property type="evidence" value="ECO:0007669"/>
    <property type="project" value="InterPro"/>
</dbReference>
<dbReference type="STRING" id="1218493.JF76_00250"/>
<dbReference type="PROSITE" id="PS51898">
    <property type="entry name" value="TYR_RECOMBINASE"/>
    <property type="match status" value="1"/>
</dbReference>
<evidence type="ECO:0000256" key="1">
    <source>
        <dbReference type="ARBA" id="ARBA00023125"/>
    </source>
</evidence>
<dbReference type="EMBL" id="JXBY01000001">
    <property type="protein sequence ID" value="KJY59271.1"/>
    <property type="molecule type" value="Genomic_DNA"/>
</dbReference>
<dbReference type="GO" id="GO:0003677">
    <property type="term" value="F:DNA binding"/>
    <property type="evidence" value="ECO:0007669"/>
    <property type="project" value="UniProtKB-UniRule"/>
</dbReference>
<keyword evidence="2" id="KW-0233">DNA recombination</keyword>
<accession>A0A0F4LNU2</accession>
<evidence type="ECO:0000259" key="4">
    <source>
        <dbReference type="PROSITE" id="PS51898"/>
    </source>
</evidence>
<keyword evidence="1 3" id="KW-0238">DNA-binding</keyword>
<dbReference type="AlphaFoldDB" id="A0A0F4LNU2"/>
<dbReference type="Gene3D" id="1.10.443.10">
    <property type="entry name" value="Intergrase catalytic core"/>
    <property type="match status" value="1"/>
</dbReference>
<evidence type="ECO:0000313" key="6">
    <source>
        <dbReference type="EMBL" id="KJY59271.1"/>
    </source>
</evidence>
<gene>
    <name evidence="6" type="ORF">JF76_00250</name>
</gene>
<dbReference type="SUPFAM" id="SSF56349">
    <property type="entry name" value="DNA breaking-rejoining enzymes"/>
    <property type="match status" value="1"/>
</dbReference>
<organism evidence="6 7">
    <name type="scientific">Lactobacillus kullabergensis</name>
    <dbReference type="NCBI Taxonomy" id="1218493"/>
    <lineage>
        <taxon>Bacteria</taxon>
        <taxon>Bacillati</taxon>
        <taxon>Bacillota</taxon>
        <taxon>Bacilli</taxon>
        <taxon>Lactobacillales</taxon>
        <taxon>Lactobacillaceae</taxon>
        <taxon>Lactobacillus</taxon>
    </lineage>
</organism>
<evidence type="ECO:0000256" key="2">
    <source>
        <dbReference type="ARBA" id="ARBA00023172"/>
    </source>
</evidence>
<dbReference type="PROSITE" id="PS51900">
    <property type="entry name" value="CB"/>
    <property type="match status" value="1"/>
</dbReference>
<dbReference type="HOGENOM" id="CLU_670477_0_0_9"/>
<dbReference type="InterPro" id="IPR010998">
    <property type="entry name" value="Integrase_recombinase_N"/>
</dbReference>
<proteinExistence type="predicted"/>
<dbReference type="InterPro" id="IPR050090">
    <property type="entry name" value="Tyrosine_recombinase_XerCD"/>
</dbReference>
<dbReference type="InterPro" id="IPR044068">
    <property type="entry name" value="CB"/>
</dbReference>